<reference evidence="3 4" key="1">
    <citation type="submission" date="2016-01" db="EMBL/GenBank/DDBJ databases">
        <title>The new phylogeny of the genus Mycobacterium.</title>
        <authorList>
            <person name="Tarcisio F."/>
            <person name="Conor M."/>
            <person name="Antonella G."/>
            <person name="Elisabetta G."/>
            <person name="Giulia F.S."/>
            <person name="Sara T."/>
            <person name="Anna F."/>
            <person name="Clotilde B."/>
            <person name="Roberto B."/>
            <person name="Veronica D.S."/>
            <person name="Fabio R."/>
            <person name="Monica P."/>
            <person name="Olivier J."/>
            <person name="Enrico T."/>
            <person name="Nicola S."/>
        </authorList>
    </citation>
    <scope>NUCLEOTIDE SEQUENCE [LARGE SCALE GENOMIC DNA]</scope>
    <source>
        <strain evidence="3 4">DSM 44153</strain>
    </source>
</reference>
<feature type="chain" id="PRO_5012032751" evidence="2">
    <location>
        <begin position="30"/>
        <end position="200"/>
    </location>
</feature>
<evidence type="ECO:0000313" key="3">
    <source>
        <dbReference type="EMBL" id="ORX05853.1"/>
    </source>
</evidence>
<organism evidence="3 4">
    <name type="scientific">Mycolicibacillus trivialis</name>
    <dbReference type="NCBI Taxonomy" id="1798"/>
    <lineage>
        <taxon>Bacteria</taxon>
        <taxon>Bacillati</taxon>
        <taxon>Actinomycetota</taxon>
        <taxon>Actinomycetes</taxon>
        <taxon>Mycobacteriales</taxon>
        <taxon>Mycobacteriaceae</taxon>
        <taxon>Mycolicibacillus</taxon>
    </lineage>
</organism>
<dbReference type="STRING" id="1798.AWC30_08515"/>
<proteinExistence type="predicted"/>
<gene>
    <name evidence="3" type="ORF">AWC30_08515</name>
</gene>
<evidence type="ECO:0000256" key="2">
    <source>
        <dbReference type="SAM" id="SignalP"/>
    </source>
</evidence>
<dbReference type="AlphaFoldDB" id="A0A1X2ELJ0"/>
<protein>
    <submittedName>
        <fullName evidence="3">Uncharacterized protein</fullName>
    </submittedName>
</protein>
<dbReference type="RefSeq" id="WP_085109693.1">
    <property type="nucleotide sequence ID" value="NZ_LQPZ01000017.1"/>
</dbReference>
<dbReference type="Proteomes" id="UP000193090">
    <property type="component" value="Unassembled WGS sequence"/>
</dbReference>
<dbReference type="PRINTS" id="PR01217">
    <property type="entry name" value="PRICHEXTENSN"/>
</dbReference>
<keyword evidence="2" id="KW-0732">Signal</keyword>
<sequence>MSFTRSLLTATAVVAGSSAALLMGGIAKADTAPAPNPAVPGPAAVEHLAGVPAAAPQLLQNLTGLPATAPAPQPPTATASVNLPQPGPAVPQPAAASPLPGITATNPVTPASPVTGANQLVPNAQFNIPNVPGLPVPLPQQVSLPGDFTSLLPGGLPAATTPGAVGTAPGVAPVTSPVATSPVAGLVPDMASLMPVSALP</sequence>
<evidence type="ECO:0000313" key="4">
    <source>
        <dbReference type="Proteomes" id="UP000193090"/>
    </source>
</evidence>
<keyword evidence="4" id="KW-1185">Reference proteome</keyword>
<dbReference type="EMBL" id="LQPZ01000017">
    <property type="protein sequence ID" value="ORX05853.1"/>
    <property type="molecule type" value="Genomic_DNA"/>
</dbReference>
<comment type="caution">
    <text evidence="3">The sequence shown here is derived from an EMBL/GenBank/DDBJ whole genome shotgun (WGS) entry which is preliminary data.</text>
</comment>
<feature type="region of interest" description="Disordered" evidence="1">
    <location>
        <begin position="64"/>
        <end position="95"/>
    </location>
</feature>
<feature type="signal peptide" evidence="2">
    <location>
        <begin position="1"/>
        <end position="29"/>
    </location>
</feature>
<accession>A0A1X2ELJ0</accession>
<name>A0A1X2ELJ0_9MYCO</name>
<evidence type="ECO:0000256" key="1">
    <source>
        <dbReference type="SAM" id="MobiDB-lite"/>
    </source>
</evidence>